<sequence length="106" mass="11013">MTDGAVNGPDSAGVFNAIGNAQAMAEITAPAIARAKALPIWRSDVAAQLLSGGLSNINLIVDDSGERYVVRIGDDEPHLGVFRANEVRSLRAAHAAGVAAEVIYDE</sequence>
<reference evidence="1" key="1">
    <citation type="submission" date="2018-05" db="EMBL/GenBank/DDBJ databases">
        <authorList>
            <person name="Lanie J.A."/>
            <person name="Ng W.-L."/>
            <person name="Kazmierczak K.M."/>
            <person name="Andrzejewski T.M."/>
            <person name="Davidsen T.M."/>
            <person name="Wayne K.J."/>
            <person name="Tettelin H."/>
            <person name="Glass J.I."/>
            <person name="Rusch D."/>
            <person name="Podicherti R."/>
            <person name="Tsui H.-C.T."/>
            <person name="Winkler M.E."/>
        </authorList>
    </citation>
    <scope>NUCLEOTIDE SEQUENCE</scope>
</reference>
<dbReference type="EMBL" id="UINC01108873">
    <property type="protein sequence ID" value="SVC75295.1"/>
    <property type="molecule type" value="Genomic_DNA"/>
</dbReference>
<name>A0A382PRL1_9ZZZZ</name>
<dbReference type="Gene3D" id="3.30.200.20">
    <property type="entry name" value="Phosphorylase Kinase, domain 1"/>
    <property type="match status" value="1"/>
</dbReference>
<protein>
    <recommendedName>
        <fullName evidence="2">Aminoglycoside phosphotransferase domain-containing protein</fullName>
    </recommendedName>
</protein>
<gene>
    <name evidence="1" type="ORF">METZ01_LOCUS328149</name>
</gene>
<accession>A0A382PRL1</accession>
<dbReference type="AlphaFoldDB" id="A0A382PRL1"/>
<organism evidence="1">
    <name type="scientific">marine metagenome</name>
    <dbReference type="NCBI Taxonomy" id="408172"/>
    <lineage>
        <taxon>unclassified sequences</taxon>
        <taxon>metagenomes</taxon>
        <taxon>ecological metagenomes</taxon>
    </lineage>
</organism>
<evidence type="ECO:0000313" key="1">
    <source>
        <dbReference type="EMBL" id="SVC75295.1"/>
    </source>
</evidence>
<proteinExistence type="predicted"/>
<evidence type="ECO:0008006" key="2">
    <source>
        <dbReference type="Google" id="ProtNLM"/>
    </source>
</evidence>
<dbReference type="InterPro" id="IPR011009">
    <property type="entry name" value="Kinase-like_dom_sf"/>
</dbReference>
<dbReference type="SUPFAM" id="SSF56112">
    <property type="entry name" value="Protein kinase-like (PK-like)"/>
    <property type="match status" value="1"/>
</dbReference>
<feature type="non-terminal residue" evidence="1">
    <location>
        <position position="106"/>
    </location>
</feature>